<keyword evidence="2" id="KW-1185">Reference proteome</keyword>
<organism evidence="1 2">
    <name type="scientific">Clostridium aromativorans</name>
    <dbReference type="NCBI Taxonomy" id="2836848"/>
    <lineage>
        <taxon>Bacteria</taxon>
        <taxon>Bacillati</taxon>
        <taxon>Bacillota</taxon>
        <taxon>Clostridia</taxon>
        <taxon>Eubacteriales</taxon>
        <taxon>Clostridiaceae</taxon>
        <taxon>Clostridium</taxon>
    </lineage>
</organism>
<dbReference type="Proteomes" id="UP001165422">
    <property type="component" value="Unassembled WGS sequence"/>
</dbReference>
<accession>A0ABS8N0M6</accession>
<evidence type="ECO:0000313" key="2">
    <source>
        <dbReference type="Proteomes" id="UP001165422"/>
    </source>
</evidence>
<evidence type="ECO:0000313" key="1">
    <source>
        <dbReference type="EMBL" id="MCC9293338.1"/>
    </source>
</evidence>
<comment type="caution">
    <text evidence="1">The sequence shown here is derived from an EMBL/GenBank/DDBJ whole genome shotgun (WGS) entry which is preliminary data.</text>
</comment>
<protein>
    <submittedName>
        <fullName evidence="1">Uncharacterized protein</fullName>
    </submittedName>
</protein>
<name>A0ABS8N0M6_9CLOT</name>
<proteinExistence type="predicted"/>
<dbReference type="RefSeq" id="WP_150358578.1">
    <property type="nucleotide sequence ID" value="NZ_JAJJPB010000001.1"/>
</dbReference>
<reference evidence="1" key="1">
    <citation type="submission" date="2021-11" db="EMBL/GenBank/DDBJ databases">
        <authorList>
            <person name="Qingchun L."/>
            <person name="Dong Z."/>
            <person name="Zongwei Q."/>
            <person name="Jia Z."/>
            <person name="Duotao L."/>
        </authorList>
    </citation>
    <scope>NUCLEOTIDE SEQUENCE</scope>
    <source>
        <strain evidence="1">WLY-B-L2</strain>
    </source>
</reference>
<gene>
    <name evidence="1" type="ORF">LN736_00420</name>
</gene>
<sequence length="165" mass="18884">MGFVKIIDSNDNFKSHLINLLDLNNLQYNVSENKDGVEKAKYIIMNSINKKHDILDGRYYFINMDLIDGLGDDLNLQGYIITYGLGSKNTVTISSLDYNSGFVYCLQRDIVQNGQNIIESQEIPINMVLRDIDELYAAMIAITLGLMDNRYMHILLKNKAFKIFS</sequence>
<dbReference type="EMBL" id="JAJJPB010000001">
    <property type="protein sequence ID" value="MCC9293338.1"/>
    <property type="molecule type" value="Genomic_DNA"/>
</dbReference>